<keyword evidence="2" id="KW-0812">Transmembrane</keyword>
<evidence type="ECO:0000313" key="4">
    <source>
        <dbReference type="EMBL" id="OJJ29916.1"/>
    </source>
</evidence>
<dbReference type="Pfam" id="PF03959">
    <property type="entry name" value="FSH1"/>
    <property type="match status" value="1"/>
</dbReference>
<name>A0A1L9R4S3_ASPWE</name>
<dbReference type="GO" id="GO:0019748">
    <property type="term" value="P:secondary metabolic process"/>
    <property type="evidence" value="ECO:0007669"/>
    <property type="project" value="TreeGrafter"/>
</dbReference>
<reference evidence="5" key="1">
    <citation type="journal article" date="2017" name="Genome Biol.">
        <title>Comparative genomics reveals high biological diversity and specific adaptations in the industrially and medically important fungal genus Aspergillus.</title>
        <authorList>
            <person name="de Vries R.P."/>
            <person name="Riley R."/>
            <person name="Wiebenga A."/>
            <person name="Aguilar-Osorio G."/>
            <person name="Amillis S."/>
            <person name="Uchima C.A."/>
            <person name="Anderluh G."/>
            <person name="Asadollahi M."/>
            <person name="Askin M."/>
            <person name="Barry K."/>
            <person name="Battaglia E."/>
            <person name="Bayram O."/>
            <person name="Benocci T."/>
            <person name="Braus-Stromeyer S.A."/>
            <person name="Caldana C."/>
            <person name="Canovas D."/>
            <person name="Cerqueira G.C."/>
            <person name="Chen F."/>
            <person name="Chen W."/>
            <person name="Choi C."/>
            <person name="Clum A."/>
            <person name="Dos Santos R.A."/>
            <person name="Damasio A.R."/>
            <person name="Diallinas G."/>
            <person name="Emri T."/>
            <person name="Fekete E."/>
            <person name="Flipphi M."/>
            <person name="Freyberg S."/>
            <person name="Gallo A."/>
            <person name="Gournas C."/>
            <person name="Habgood R."/>
            <person name="Hainaut M."/>
            <person name="Harispe M.L."/>
            <person name="Henrissat B."/>
            <person name="Hilden K.S."/>
            <person name="Hope R."/>
            <person name="Hossain A."/>
            <person name="Karabika E."/>
            <person name="Karaffa L."/>
            <person name="Karanyi Z."/>
            <person name="Krasevec N."/>
            <person name="Kuo A."/>
            <person name="Kusch H."/>
            <person name="LaButti K."/>
            <person name="Lagendijk E.L."/>
            <person name="Lapidus A."/>
            <person name="Levasseur A."/>
            <person name="Lindquist E."/>
            <person name="Lipzen A."/>
            <person name="Logrieco A.F."/>
            <person name="MacCabe A."/>
            <person name="Maekelae M.R."/>
            <person name="Malavazi I."/>
            <person name="Melin P."/>
            <person name="Meyer V."/>
            <person name="Mielnichuk N."/>
            <person name="Miskei M."/>
            <person name="Molnar A.P."/>
            <person name="Mule G."/>
            <person name="Ngan C.Y."/>
            <person name="Orejas M."/>
            <person name="Orosz E."/>
            <person name="Ouedraogo J.P."/>
            <person name="Overkamp K.M."/>
            <person name="Park H.-S."/>
            <person name="Perrone G."/>
            <person name="Piumi F."/>
            <person name="Punt P.J."/>
            <person name="Ram A.F."/>
            <person name="Ramon A."/>
            <person name="Rauscher S."/>
            <person name="Record E."/>
            <person name="Riano-Pachon D.M."/>
            <person name="Robert V."/>
            <person name="Roehrig J."/>
            <person name="Ruller R."/>
            <person name="Salamov A."/>
            <person name="Salih N.S."/>
            <person name="Samson R.A."/>
            <person name="Sandor E."/>
            <person name="Sanguinetti M."/>
            <person name="Schuetze T."/>
            <person name="Sepcic K."/>
            <person name="Shelest E."/>
            <person name="Sherlock G."/>
            <person name="Sophianopoulou V."/>
            <person name="Squina F.M."/>
            <person name="Sun H."/>
            <person name="Susca A."/>
            <person name="Todd R.B."/>
            <person name="Tsang A."/>
            <person name="Unkles S.E."/>
            <person name="van de Wiele N."/>
            <person name="van Rossen-Uffink D."/>
            <person name="Oliveira J.V."/>
            <person name="Vesth T.C."/>
            <person name="Visser J."/>
            <person name="Yu J.-H."/>
            <person name="Zhou M."/>
            <person name="Andersen M.R."/>
            <person name="Archer D.B."/>
            <person name="Baker S.E."/>
            <person name="Benoit I."/>
            <person name="Brakhage A.A."/>
            <person name="Braus G.H."/>
            <person name="Fischer R."/>
            <person name="Frisvad J.C."/>
            <person name="Goldman G.H."/>
            <person name="Houbraken J."/>
            <person name="Oakley B."/>
            <person name="Pocsi I."/>
            <person name="Scazzocchio C."/>
            <person name="Seiboth B."/>
            <person name="vanKuyk P.A."/>
            <person name="Wortman J."/>
            <person name="Dyer P.S."/>
            <person name="Grigoriev I.V."/>
        </authorList>
    </citation>
    <scope>NUCLEOTIDE SEQUENCE [LARGE SCALE GENOMIC DNA]</scope>
    <source>
        <strain evidence="5">DTO 134E9</strain>
    </source>
</reference>
<keyword evidence="2" id="KW-1133">Transmembrane helix</keyword>
<protein>
    <recommendedName>
        <fullName evidence="3">Serine hydrolase domain-containing protein</fullName>
    </recommendedName>
</protein>
<feature type="transmembrane region" description="Helical" evidence="2">
    <location>
        <begin position="58"/>
        <end position="77"/>
    </location>
</feature>
<evidence type="ECO:0000256" key="2">
    <source>
        <dbReference type="SAM" id="Phobius"/>
    </source>
</evidence>
<dbReference type="EMBL" id="KV878218">
    <property type="protein sequence ID" value="OJJ29916.1"/>
    <property type="molecule type" value="Genomic_DNA"/>
</dbReference>
<dbReference type="AlphaFoldDB" id="A0A1L9R4S3"/>
<dbReference type="InterPro" id="IPR005645">
    <property type="entry name" value="FSH-like_dom"/>
</dbReference>
<dbReference type="PANTHER" id="PTHR48070">
    <property type="entry name" value="ESTERASE OVCA2"/>
    <property type="match status" value="1"/>
</dbReference>
<proteinExistence type="predicted"/>
<sequence>MHRSNRPRCVAPPFTSRHRWLFPPLDNLMQKTLFHDPGVHVGFLNLLDFSHIQQLNQLCIFIFTLTIMHFLCLHGVGTNSKVLEMQTAALRYELGDGHTYDFVEGMFPYELAPEIKDFVSEGDQGFSYFDPNSTDASLRAVSDLQRLIVEDGPYDGILAFSQGMMLASTLLVHLQRQKAAGEIAAFPFKCAVFFSPRLGPLDYKELEAGKFVEVDGDAIPEFLSIPTTLI</sequence>
<keyword evidence="5" id="KW-1185">Reference proteome</keyword>
<dbReference type="InterPro" id="IPR029058">
    <property type="entry name" value="AB_hydrolase_fold"/>
</dbReference>
<organism evidence="4 5">
    <name type="scientific">Aspergillus wentii DTO 134E9</name>
    <dbReference type="NCBI Taxonomy" id="1073089"/>
    <lineage>
        <taxon>Eukaryota</taxon>
        <taxon>Fungi</taxon>
        <taxon>Dikarya</taxon>
        <taxon>Ascomycota</taxon>
        <taxon>Pezizomycotina</taxon>
        <taxon>Eurotiomycetes</taxon>
        <taxon>Eurotiomycetidae</taxon>
        <taxon>Eurotiales</taxon>
        <taxon>Aspergillaceae</taxon>
        <taxon>Aspergillus</taxon>
        <taxon>Aspergillus subgen. Cremei</taxon>
    </lineage>
</organism>
<gene>
    <name evidence="4" type="ORF">ASPWEDRAFT_299696</name>
</gene>
<dbReference type="VEuPathDB" id="FungiDB:ASPWEDRAFT_299696"/>
<dbReference type="PANTHER" id="PTHR48070:SF7">
    <property type="entry name" value="SERINE HYDROLASE FSH DOMAIN-CONTAINING PROTEIN-RELATED"/>
    <property type="match status" value="1"/>
</dbReference>
<keyword evidence="1" id="KW-0378">Hydrolase</keyword>
<evidence type="ECO:0000256" key="1">
    <source>
        <dbReference type="ARBA" id="ARBA00022801"/>
    </source>
</evidence>
<keyword evidence="2" id="KW-0472">Membrane</keyword>
<dbReference type="InterPro" id="IPR050593">
    <property type="entry name" value="LovG"/>
</dbReference>
<dbReference type="OrthoDB" id="414698at2759"/>
<accession>A0A1L9R4S3</accession>
<dbReference type="Gene3D" id="3.40.50.1820">
    <property type="entry name" value="alpha/beta hydrolase"/>
    <property type="match status" value="1"/>
</dbReference>
<dbReference type="Proteomes" id="UP000184383">
    <property type="component" value="Unassembled WGS sequence"/>
</dbReference>
<evidence type="ECO:0000313" key="5">
    <source>
        <dbReference type="Proteomes" id="UP000184383"/>
    </source>
</evidence>
<dbReference type="RefSeq" id="XP_040683593.1">
    <property type="nucleotide sequence ID" value="XM_040833345.1"/>
</dbReference>
<dbReference type="GO" id="GO:0005634">
    <property type="term" value="C:nucleus"/>
    <property type="evidence" value="ECO:0007669"/>
    <property type="project" value="TreeGrafter"/>
</dbReference>
<feature type="domain" description="Serine hydrolase" evidence="3">
    <location>
        <begin position="68"/>
        <end position="195"/>
    </location>
</feature>
<evidence type="ECO:0000259" key="3">
    <source>
        <dbReference type="Pfam" id="PF03959"/>
    </source>
</evidence>
<dbReference type="GeneID" id="63749193"/>
<dbReference type="GO" id="GO:0016787">
    <property type="term" value="F:hydrolase activity"/>
    <property type="evidence" value="ECO:0007669"/>
    <property type="project" value="UniProtKB-KW"/>
</dbReference>
<dbReference type="GO" id="GO:0005737">
    <property type="term" value="C:cytoplasm"/>
    <property type="evidence" value="ECO:0007669"/>
    <property type="project" value="TreeGrafter"/>
</dbReference>